<organism evidence="6 7">
    <name type="scientific">Lactiplantibacillus nangangensis</name>
    <dbReference type="NCBI Taxonomy" id="2559917"/>
    <lineage>
        <taxon>Bacteria</taxon>
        <taxon>Bacillati</taxon>
        <taxon>Bacillota</taxon>
        <taxon>Bacilli</taxon>
        <taxon>Lactobacillales</taxon>
        <taxon>Lactobacillaceae</taxon>
        <taxon>Lactiplantibacillus</taxon>
    </lineage>
</organism>
<evidence type="ECO:0000313" key="6">
    <source>
        <dbReference type="EMBL" id="MFC6202832.1"/>
    </source>
</evidence>
<dbReference type="InterPro" id="IPR017871">
    <property type="entry name" value="ABC_transporter-like_CS"/>
</dbReference>
<comment type="caution">
    <text evidence="6">The sequence shown here is derived from an EMBL/GenBank/DDBJ whole genome shotgun (WGS) entry which is preliminary data.</text>
</comment>
<dbReference type="PROSITE" id="PS50893">
    <property type="entry name" value="ABC_TRANSPORTER_2"/>
    <property type="match status" value="1"/>
</dbReference>
<evidence type="ECO:0000259" key="5">
    <source>
        <dbReference type="PROSITE" id="PS50893"/>
    </source>
</evidence>
<dbReference type="InterPro" id="IPR027417">
    <property type="entry name" value="P-loop_NTPase"/>
</dbReference>
<evidence type="ECO:0000256" key="4">
    <source>
        <dbReference type="ARBA" id="ARBA00022840"/>
    </source>
</evidence>
<keyword evidence="3" id="KW-0547">Nucleotide-binding</keyword>
<accession>A0ABW1SMH9</accession>
<dbReference type="SUPFAM" id="SSF52540">
    <property type="entry name" value="P-loop containing nucleoside triphosphate hydrolases"/>
    <property type="match status" value="1"/>
</dbReference>
<evidence type="ECO:0000256" key="2">
    <source>
        <dbReference type="ARBA" id="ARBA00022448"/>
    </source>
</evidence>
<dbReference type="RefSeq" id="WP_137616049.1">
    <property type="nucleotide sequence ID" value="NZ_BJDI01000006.1"/>
</dbReference>
<dbReference type="InterPro" id="IPR050763">
    <property type="entry name" value="ABC_transporter_ATP-binding"/>
</dbReference>
<feature type="domain" description="ABC transporter" evidence="5">
    <location>
        <begin position="3"/>
        <end position="220"/>
    </location>
</feature>
<dbReference type="EMBL" id="JBHSSE010000028">
    <property type="protein sequence ID" value="MFC6202832.1"/>
    <property type="molecule type" value="Genomic_DNA"/>
</dbReference>
<reference evidence="7" key="1">
    <citation type="journal article" date="2019" name="Int. J. Syst. Evol. Microbiol.">
        <title>The Global Catalogue of Microorganisms (GCM) 10K type strain sequencing project: providing services to taxonomists for standard genome sequencing and annotation.</title>
        <authorList>
            <consortium name="The Broad Institute Genomics Platform"/>
            <consortium name="The Broad Institute Genome Sequencing Center for Infectious Disease"/>
            <person name="Wu L."/>
            <person name="Ma J."/>
        </authorList>
    </citation>
    <scope>NUCLEOTIDE SEQUENCE [LARGE SCALE GENOMIC DNA]</scope>
    <source>
        <strain evidence="7">CCM 8930</strain>
    </source>
</reference>
<keyword evidence="4 6" id="KW-0067">ATP-binding</keyword>
<dbReference type="InterPro" id="IPR003593">
    <property type="entry name" value="AAA+_ATPase"/>
</dbReference>
<gene>
    <name evidence="6" type="ORF">ACFP1L_13245</name>
</gene>
<dbReference type="InterPro" id="IPR003439">
    <property type="entry name" value="ABC_transporter-like_ATP-bd"/>
</dbReference>
<dbReference type="PANTHER" id="PTHR42711">
    <property type="entry name" value="ABC TRANSPORTER ATP-BINDING PROTEIN"/>
    <property type="match status" value="1"/>
</dbReference>
<protein>
    <submittedName>
        <fullName evidence="6">ABC transporter ATP-binding protein</fullName>
    </submittedName>
</protein>
<dbReference type="Pfam" id="PF00005">
    <property type="entry name" value="ABC_tran"/>
    <property type="match status" value="1"/>
</dbReference>
<evidence type="ECO:0000256" key="3">
    <source>
        <dbReference type="ARBA" id="ARBA00022741"/>
    </source>
</evidence>
<sequence length="286" mass="31324">MLLTTKKLTKAYGSHVVVNGLDLDVERGSFTAILGPNGAGKSTTMSMLTGNLRPSSGTITYASGTKIGIVFQASVLDGNLSVRENLVIRAKQYKHVEPDKIDQLIEQLGLTAFTTQRYQTLSGGQKRRVDIARALLNAPDILYLDEPTTGLDIQTRHAIWALLHNLQTQHQLTIVLTTHYLDEADSADSVFVIDHGHVIAHGNAASIKAAYAPDQLRITPANTEQLSSRLRSGTFKVDNGDFIFELRTAQAALKILTDNQDLIQNFQFHPGTMDDAFIALTGEEVR</sequence>
<dbReference type="SMART" id="SM00382">
    <property type="entry name" value="AAA"/>
    <property type="match status" value="1"/>
</dbReference>
<evidence type="ECO:0000313" key="7">
    <source>
        <dbReference type="Proteomes" id="UP001596171"/>
    </source>
</evidence>
<dbReference type="PROSITE" id="PS00211">
    <property type="entry name" value="ABC_TRANSPORTER_1"/>
    <property type="match status" value="1"/>
</dbReference>
<dbReference type="Gene3D" id="3.40.50.300">
    <property type="entry name" value="P-loop containing nucleotide triphosphate hydrolases"/>
    <property type="match status" value="1"/>
</dbReference>
<dbReference type="GO" id="GO:0005524">
    <property type="term" value="F:ATP binding"/>
    <property type="evidence" value="ECO:0007669"/>
    <property type="project" value="UniProtKB-KW"/>
</dbReference>
<dbReference type="PANTHER" id="PTHR42711:SF5">
    <property type="entry name" value="ABC TRANSPORTER ATP-BINDING PROTEIN NATA"/>
    <property type="match status" value="1"/>
</dbReference>
<keyword evidence="7" id="KW-1185">Reference proteome</keyword>
<comment type="similarity">
    <text evidence="1">Belongs to the ABC transporter superfamily.</text>
</comment>
<evidence type="ECO:0000256" key="1">
    <source>
        <dbReference type="ARBA" id="ARBA00005417"/>
    </source>
</evidence>
<name>A0ABW1SMH9_9LACO</name>
<keyword evidence="2" id="KW-0813">Transport</keyword>
<proteinExistence type="inferred from homology"/>
<dbReference type="Proteomes" id="UP001596171">
    <property type="component" value="Unassembled WGS sequence"/>
</dbReference>